<dbReference type="InterPro" id="IPR028261">
    <property type="entry name" value="DPD_II"/>
</dbReference>
<dbReference type="Gene3D" id="3.50.50.60">
    <property type="entry name" value="FAD/NAD(P)-binding domain"/>
    <property type="match status" value="1"/>
</dbReference>
<protein>
    <submittedName>
        <fullName evidence="7">Glutamate synthase subunit beta</fullName>
    </submittedName>
</protein>
<dbReference type="Gene3D" id="1.10.1060.10">
    <property type="entry name" value="Alpha-helical ferredoxin"/>
    <property type="match status" value="1"/>
</dbReference>
<evidence type="ECO:0000256" key="3">
    <source>
        <dbReference type="ARBA" id="ARBA00023164"/>
    </source>
</evidence>
<evidence type="ECO:0000256" key="1">
    <source>
        <dbReference type="ARBA" id="ARBA00022605"/>
    </source>
</evidence>
<dbReference type="Pfam" id="PF07992">
    <property type="entry name" value="Pyr_redox_2"/>
    <property type="match status" value="1"/>
</dbReference>
<evidence type="ECO:0000256" key="2">
    <source>
        <dbReference type="ARBA" id="ARBA00023002"/>
    </source>
</evidence>
<dbReference type="EMBL" id="BAABFC010000017">
    <property type="protein sequence ID" value="GAA4501638.1"/>
    <property type="molecule type" value="Genomic_DNA"/>
</dbReference>
<proteinExistence type="predicted"/>
<dbReference type="PRINTS" id="PR00419">
    <property type="entry name" value="ADXRDTASE"/>
</dbReference>
<name>A0ABP8QDJ0_9GAMM</name>
<evidence type="ECO:0000313" key="7">
    <source>
        <dbReference type="EMBL" id="GAA4501638.1"/>
    </source>
</evidence>
<dbReference type="Gene3D" id="3.40.50.720">
    <property type="entry name" value="NAD(P)-binding Rossmann-like Domain"/>
    <property type="match status" value="1"/>
</dbReference>
<sequence>MGKPTGFLEFERVKETYAPVEERVKHYGEFVPTLTLDEAKQQGARCMDCGIPFCNNGCPVNNIIPDWNDLVYRGNWEQAIRVLHSTNNFPEFTGRICPAPCESACTLGINAAPVGIKSIERAIIDRAWEHGWVKPQPAAVKSGKQVAVVGSGPAGLAAAQQLARAGHDVTVFEKNGRVGGLLRYGIPDFKLDKSIIDRRMAQMTAEGVTFKVNTLVSSDQDLPKGVVNDATTVVTPAELDAQFDAVILAGGSETPRDLPVPGRELSGIHFALEFLIPQNKAVAGDGANAINAQGKHVVVIGGGDTGSDCVGTSNRHGALSVTQLEVMPKPPVQEDKPMTWPYWPMKLRTSSSHEEGCVREFAVSTKEFIGENGKLTALKLVKVEFKDGKLTEIPGSEFELKADLVFLAMGFTQPLAKVLDSFGVEKDGRGNIKATTDGAGCYATSVPKVFAAGDMRRGQSLVVWAIREGRQCAREVDQFLMGSTVLPR</sequence>
<gene>
    <name evidence="7" type="ORF">GCM10023095_25060</name>
</gene>
<dbReference type="InterPro" id="IPR051394">
    <property type="entry name" value="Glutamate_Synthase"/>
</dbReference>
<keyword evidence="3" id="KW-0314">Glutamate biosynthesis</keyword>
<dbReference type="PANTHER" id="PTHR43100">
    <property type="entry name" value="GLUTAMATE SYNTHASE [NADPH] SMALL CHAIN"/>
    <property type="match status" value="1"/>
</dbReference>
<evidence type="ECO:0000259" key="5">
    <source>
        <dbReference type="Pfam" id="PF07992"/>
    </source>
</evidence>
<dbReference type="InterPro" id="IPR023753">
    <property type="entry name" value="FAD/NAD-binding_dom"/>
</dbReference>
<dbReference type="InterPro" id="IPR009051">
    <property type="entry name" value="Helical_ferredxn"/>
</dbReference>
<dbReference type="SUPFAM" id="SSF51971">
    <property type="entry name" value="Nucleotide-binding domain"/>
    <property type="match status" value="2"/>
</dbReference>
<comment type="caution">
    <text evidence="7">The sequence shown here is derived from an EMBL/GenBank/DDBJ whole genome shotgun (WGS) entry which is preliminary data.</text>
</comment>
<dbReference type="SUPFAM" id="SSF46548">
    <property type="entry name" value="alpha-helical ferredoxin"/>
    <property type="match status" value="1"/>
</dbReference>
<evidence type="ECO:0000259" key="6">
    <source>
        <dbReference type="Pfam" id="PF14691"/>
    </source>
</evidence>
<dbReference type="InterPro" id="IPR006005">
    <property type="entry name" value="Glut_synth_ssu1"/>
</dbReference>
<reference evidence="8" key="1">
    <citation type="journal article" date="2019" name="Int. J. Syst. Evol. Microbiol.">
        <title>The Global Catalogue of Microorganisms (GCM) 10K type strain sequencing project: providing services to taxonomists for standard genome sequencing and annotation.</title>
        <authorList>
            <consortium name="The Broad Institute Genomics Platform"/>
            <consortium name="The Broad Institute Genome Sequencing Center for Infectious Disease"/>
            <person name="Wu L."/>
            <person name="Ma J."/>
        </authorList>
    </citation>
    <scope>NUCLEOTIDE SEQUENCE [LARGE SCALE GENOMIC DNA]</scope>
    <source>
        <strain evidence="8">JCM 32226</strain>
    </source>
</reference>
<dbReference type="Proteomes" id="UP001501321">
    <property type="component" value="Unassembled WGS sequence"/>
</dbReference>
<keyword evidence="2" id="KW-0560">Oxidoreductase</keyword>
<organism evidence="7 8">
    <name type="scientific">Pseudaeromonas paramecii</name>
    <dbReference type="NCBI Taxonomy" id="2138166"/>
    <lineage>
        <taxon>Bacteria</taxon>
        <taxon>Pseudomonadati</taxon>
        <taxon>Pseudomonadota</taxon>
        <taxon>Gammaproteobacteria</taxon>
        <taxon>Aeromonadales</taxon>
        <taxon>Aeromonadaceae</taxon>
        <taxon>Pseudaeromonas</taxon>
    </lineage>
</organism>
<evidence type="ECO:0000256" key="4">
    <source>
        <dbReference type="ARBA" id="ARBA00029440"/>
    </source>
</evidence>
<dbReference type="RefSeq" id="WP_345013614.1">
    <property type="nucleotide sequence ID" value="NZ_BAABFC010000017.1"/>
</dbReference>
<dbReference type="InterPro" id="IPR036188">
    <property type="entry name" value="FAD/NAD-bd_sf"/>
</dbReference>
<dbReference type="NCBIfam" id="TIGR01317">
    <property type="entry name" value="GOGAT_sm_gam"/>
    <property type="match status" value="1"/>
</dbReference>
<dbReference type="Pfam" id="PF14691">
    <property type="entry name" value="Fer4_20"/>
    <property type="match status" value="1"/>
</dbReference>
<keyword evidence="1" id="KW-0028">Amino-acid biosynthesis</keyword>
<feature type="domain" description="Dihydroprymidine dehydrogenase" evidence="6">
    <location>
        <begin position="24"/>
        <end position="131"/>
    </location>
</feature>
<evidence type="ECO:0000313" key="8">
    <source>
        <dbReference type="Proteomes" id="UP001501321"/>
    </source>
</evidence>
<feature type="domain" description="FAD/NAD(P)-binding" evidence="5">
    <location>
        <begin position="145"/>
        <end position="469"/>
    </location>
</feature>
<keyword evidence="8" id="KW-1185">Reference proteome</keyword>
<dbReference type="PANTHER" id="PTHR43100:SF1">
    <property type="entry name" value="GLUTAMATE SYNTHASE [NADPH] SMALL CHAIN"/>
    <property type="match status" value="1"/>
</dbReference>
<comment type="pathway">
    <text evidence="4">Amino-acid biosynthesis.</text>
</comment>
<accession>A0ABP8QDJ0</accession>